<evidence type="ECO:0000313" key="1">
    <source>
        <dbReference type="EMBL" id="WIC39527.1"/>
    </source>
</evidence>
<name>A0AAF0LWG1_9CAUD</name>
<accession>A0AAF0LWG1</accession>
<dbReference type="Proteomes" id="UP001237988">
    <property type="component" value="Segment"/>
</dbReference>
<protein>
    <submittedName>
        <fullName evidence="1">Uncharacterized protein</fullName>
    </submittedName>
</protein>
<sequence length="41" mass="4661">MPNLRLVGLSTLTKAKTLCKMNNKDNQSLLTMMNDYVLTMN</sequence>
<organism evidence="1 2">
    <name type="scientific">Phage Phass-1</name>
    <dbReference type="NCBI Taxonomy" id="3043662"/>
    <lineage>
        <taxon>Viruses</taxon>
        <taxon>Duplodnaviria</taxon>
        <taxon>Heunggongvirae</taxon>
        <taxon>Uroviricota</taxon>
        <taxon>Caudoviricetes</taxon>
        <taxon>Caudoviricetes code 15 clade</taxon>
    </lineage>
</organism>
<evidence type="ECO:0000313" key="2">
    <source>
        <dbReference type="Proteomes" id="UP001237988"/>
    </source>
</evidence>
<reference evidence="1" key="1">
    <citation type="submission" date="2023-04" db="EMBL/GenBank/DDBJ databases">
        <title>Bacteriophage Phass-1 Discovered in the Human Gut Virome - the Founding Member of the Proposed New Family Phassviridae.</title>
        <authorList>
            <person name="Tikunov A.Y."/>
            <person name="Morozova V.V."/>
            <person name="Chechushkov A.V."/>
            <person name="Tikunova N.V."/>
        </authorList>
    </citation>
    <scope>NUCLEOTIDE SEQUENCE</scope>
</reference>
<dbReference type="EMBL" id="OQ749652">
    <property type="protein sequence ID" value="WIC39527.1"/>
    <property type="molecule type" value="Genomic_DNA"/>
</dbReference>
<proteinExistence type="predicted"/>